<evidence type="ECO:0000256" key="5">
    <source>
        <dbReference type="ARBA" id="ARBA00022448"/>
    </source>
</evidence>
<dbReference type="GO" id="GO:0000139">
    <property type="term" value="C:Golgi membrane"/>
    <property type="evidence" value="ECO:0007669"/>
    <property type="project" value="UniProtKB-SubCell"/>
</dbReference>
<keyword evidence="18" id="KW-1185">Reference proteome</keyword>
<dbReference type="PANTHER" id="PTHR14149">
    <property type="entry name" value="RAS GTPASE-ACTIVATING PROTEIN WITH IQ MOTIF"/>
    <property type="match status" value="1"/>
</dbReference>
<feature type="region of interest" description="Disordered" evidence="14">
    <location>
        <begin position="222"/>
        <end position="288"/>
    </location>
</feature>
<dbReference type="EMBL" id="CP119897">
    <property type="protein sequence ID" value="WFD28244.1"/>
    <property type="molecule type" value="Genomic_DNA"/>
</dbReference>
<feature type="region of interest" description="Disordered" evidence="14">
    <location>
        <begin position="298"/>
        <end position="317"/>
    </location>
</feature>
<dbReference type="InterPro" id="IPR000593">
    <property type="entry name" value="RasGAP_C"/>
</dbReference>
<dbReference type="SUPFAM" id="SSF143885">
    <property type="entry name" value="RGC domain-like"/>
    <property type="match status" value="1"/>
</dbReference>
<keyword evidence="5" id="KW-0813">Transport</keyword>
<feature type="region of interest" description="Disordered" evidence="14">
    <location>
        <begin position="345"/>
        <end position="368"/>
    </location>
</feature>
<dbReference type="GO" id="GO:0030663">
    <property type="term" value="C:COPI-coated vesicle membrane"/>
    <property type="evidence" value="ECO:0007669"/>
    <property type="project" value="UniProtKB-SubCell"/>
</dbReference>
<protein>
    <recommendedName>
        <fullName evidence="13">Zeta-coat protein</fullName>
    </recommendedName>
</protein>
<evidence type="ECO:0000256" key="10">
    <source>
        <dbReference type="ARBA" id="ARBA00023136"/>
    </source>
</evidence>
<feature type="domain" description="Ras-GAP" evidence="15">
    <location>
        <begin position="1254"/>
        <end position="1474"/>
    </location>
</feature>
<keyword evidence="9" id="KW-0333">Golgi apparatus</keyword>
<dbReference type="GO" id="GO:0015031">
    <property type="term" value="P:protein transport"/>
    <property type="evidence" value="ECO:0007669"/>
    <property type="project" value="UniProtKB-KW"/>
</dbReference>
<feature type="compositionally biased region" description="Polar residues" evidence="14">
    <location>
        <begin position="306"/>
        <end position="315"/>
    </location>
</feature>
<dbReference type="Pfam" id="PF03836">
    <property type="entry name" value="RasGAP_C"/>
    <property type="match status" value="1"/>
</dbReference>
<dbReference type="Pfam" id="PF00612">
    <property type="entry name" value="IQ"/>
    <property type="match status" value="2"/>
</dbReference>
<dbReference type="CDD" id="cd21206">
    <property type="entry name" value="CH_IQGAP"/>
    <property type="match status" value="1"/>
</dbReference>
<dbReference type="PROSITE" id="PS50021">
    <property type="entry name" value="CH"/>
    <property type="match status" value="1"/>
</dbReference>
<feature type="region of interest" description="Disordered" evidence="14">
    <location>
        <begin position="541"/>
        <end position="613"/>
    </location>
</feature>
<dbReference type="Pfam" id="PF00616">
    <property type="entry name" value="RasGAP"/>
    <property type="match status" value="1"/>
</dbReference>
<dbReference type="GO" id="GO:0005516">
    <property type="term" value="F:calmodulin binding"/>
    <property type="evidence" value="ECO:0007669"/>
    <property type="project" value="TreeGrafter"/>
</dbReference>
<proteinExistence type="inferred from homology"/>
<dbReference type="InterPro" id="IPR036872">
    <property type="entry name" value="CH_dom_sf"/>
</dbReference>
<comment type="subcellular location">
    <subcellularLocation>
        <location evidence="2">Cytoplasmic vesicle</location>
        <location evidence="2">COPI-coated vesicle membrane</location>
        <topology evidence="2">Peripheral membrane protein</topology>
        <orientation evidence="2">Cytoplasmic side</orientation>
    </subcellularLocation>
    <subcellularLocation>
        <location evidence="1">Golgi apparatus membrane</location>
        <topology evidence="1">Peripheral membrane protein</topology>
        <orientation evidence="1">Cytoplasmic side</orientation>
    </subcellularLocation>
</comment>
<dbReference type="SUPFAM" id="SSF47576">
    <property type="entry name" value="Calponin-homology domain, CH-domain"/>
    <property type="match status" value="1"/>
</dbReference>
<evidence type="ECO:0000256" key="6">
    <source>
        <dbReference type="ARBA" id="ARBA00022490"/>
    </source>
</evidence>
<dbReference type="Pfam" id="PF00307">
    <property type="entry name" value="CH"/>
    <property type="match status" value="1"/>
</dbReference>
<dbReference type="Gene3D" id="1.10.418.10">
    <property type="entry name" value="Calponin-like domain"/>
    <property type="match status" value="1"/>
</dbReference>
<feature type="domain" description="Calponin-homology (CH)" evidence="16">
    <location>
        <begin position="383"/>
        <end position="490"/>
    </location>
</feature>
<dbReference type="GO" id="GO:0110085">
    <property type="term" value="C:mitotic actomyosin contractile ring"/>
    <property type="evidence" value="ECO:0007669"/>
    <property type="project" value="TreeGrafter"/>
</dbReference>
<dbReference type="Proteomes" id="UP001213623">
    <property type="component" value="Chromosome 6"/>
</dbReference>
<dbReference type="PROSITE" id="PS50096">
    <property type="entry name" value="IQ"/>
    <property type="match status" value="8"/>
</dbReference>
<dbReference type="PROSITE" id="PS50018">
    <property type="entry name" value="RAS_GTPASE_ACTIV_2"/>
    <property type="match status" value="1"/>
</dbReference>
<dbReference type="GO" id="GO:0005096">
    <property type="term" value="F:GTPase activator activity"/>
    <property type="evidence" value="ECO:0007669"/>
    <property type="project" value="TreeGrafter"/>
</dbReference>
<evidence type="ECO:0000256" key="13">
    <source>
        <dbReference type="ARBA" id="ARBA00075766"/>
    </source>
</evidence>
<keyword evidence="8" id="KW-0653">Protein transport</keyword>
<dbReference type="InterPro" id="IPR001715">
    <property type="entry name" value="CH_dom"/>
</dbReference>
<sequence>MPDMNLTLYSTRAVLLLDSDGHRILANYYEPPGVRVDGVTTPAAAAAGLAPLYTKNPYQTLKQQEAFERGVWDKARRASGMCAGLLTPGELFQYDNHLVLFKSSYDVYLFVIAPERENELMIHSFLQSFYDTLSVLLQSQIDKRTILDNMDLVTLALDESMDDGCVVLADASIILETDSAAVANRVTRPRSDTIEVQINEQMLAPTTTRRAAADTMSVLRESRNTGLASTDAPSLKGAAGRSTPRLENKLASNPFVQQSLQEREAARQASTARTGATLAGRENRPAIQSNTTSFAAARRKFAAPASQESSVMSRSKTARKVSEAAGVLGSSRIRLSRQSLASFPSVDGGASASVPLTDAPLSSGPPSKWMEKERDNVQAYEYLCHCSEAQQWMERIIGEPLGGDIANMAEEMRNGIALAKLAKTFEPSCVPRIFVHPRLQFRHTDNINYYFQFVDKIRLPNCFRFELTDLYEKKNFPKVVYCLHALSHFMAHHGRSDKVDDLVGKLEFDEEQLHKTQKTIDASGLSMPSFGGVGQALAQEMGASGARRVSADKAPKPLVPPPSMLQAQRAHLKPIAREPATSSDRSPAASLRANLKPVGSEPTLRSPDRRAHDALERELTKQRANEERVAQLGQERLAKMEARERERREREQAQEQERLAQQRERRRQREEREERVRELEQERLRKRAEFERERERERERLREEGAAALAKDRERRDLLYTSVRSTTQRELAAQRTHLEQLQRERERMEAERERERQSAAERLLAAEERARAEEREREEKERFRRELEYEMERQRQMEAYAAELAAAHAETAAAEARLRVLTEEAARRDAAERERAAERLAVPLQAAVRGVLARRTAAAERERRAALTSGRQLVQVQAQVRGMLVRQALYAKLSQIDEHWVLQLQAQVRGELARRQLYQRLVAMDEHVVAVVQVQAAVRGVLARRALLRRIEALEQDTWLVSLQAAVRGAQARRAYAQMRAAFRRAEVVTSVSGMQTSLRAALSRRKHQEMRKQMEYVKPDVTGLQAQIRGVLARQEYDWWWHHLHSSVDVVVYLQSMLRGVLARRVFDRGLGRFVAQIEDVVLLQSLARAHSASKRYQALRRGVNVPLSTVQAFSHLLDDSGRDYDEELDVTRLRTQVVQRLRENEAVEAHVADLDRKIALLVKNKIGIEDVLKAKTERGLLSAGRVGAWTHVLSQADDPFAEAPLSPAAQQRLEQYQSLFYVLQTQPTYLARLLVLTNAAMVSEEERRQLEQTVLAIFAYAQRPREEYLLLKLVRSALVEQMPRITALDTYVEEHAPFLRLLHHFTCGVRERDYLCLLLGPAVHRVASEPTLELEADPLAIRRAQAAAAGAPVPPGEDGVTALEDPATRAAFLQRLQRLRATCETFLQALRGTNPLMPYGLQYTLQQHMSALQTRFSQSSMADRVRTVSHLLYRSYLHPAIVAPESFGMTAVPDTARRNLAQVSEVLAQVARGEPFGEDRLYLQPLNDYVLDARARFHRWVQTQVEACEAPDLHFGLDEYMDVSSAQPRPVIYISPNEVYAVHQLLCTNESSLVTPGDALSTLLQALGTPATSATAELSRARDSEVTLELSPRFVRDRLGGTGDADMEVRELFVETKRLVLALLRVQTASNLVELLVSPITEADERVWATRRAMPPYVGTPTESLSLADVKAQALEHALHLEQLGRLRRANDYQDLLDAIAADIRGKHRRRLERRSQHGMLTGTLHKLEEQRQFMEAQIHSYEVCMDRGMQAMQSKSRRRLKVLPFSPQYFHQRSLKAAGLLPAYGSYKYTASRLRAKGILAYIDRPENLAVDQLAFTISSNEIGYFQIETTVSGIVAGTKTLKMDELLEAQYHKQPYVSALDGAIQFHLDPLLRLINKKFYV</sequence>
<dbReference type="PANTHER" id="PTHR14149:SF14">
    <property type="entry name" value="CALPONIN-HOMOLOGY (CH) DOMAIN-CONTAINING PROTEIN"/>
    <property type="match status" value="1"/>
</dbReference>
<reference evidence="17" key="1">
    <citation type="submission" date="2023-03" db="EMBL/GenBank/DDBJ databases">
        <title>Mating type loci evolution in Malassezia.</title>
        <authorList>
            <person name="Coelho M.A."/>
        </authorList>
    </citation>
    <scope>NUCLEOTIDE SEQUENCE</scope>
    <source>
        <strain evidence="17">CBS 9557</strain>
    </source>
</reference>
<evidence type="ECO:0000256" key="2">
    <source>
        <dbReference type="ARBA" id="ARBA00004347"/>
    </source>
</evidence>
<dbReference type="InterPro" id="IPR001936">
    <property type="entry name" value="RasGAP_dom"/>
</dbReference>
<evidence type="ECO:0000256" key="3">
    <source>
        <dbReference type="ARBA" id="ARBA00006972"/>
    </source>
</evidence>
<feature type="region of interest" description="Disordered" evidence="14">
    <location>
        <begin position="641"/>
        <end position="678"/>
    </location>
</feature>
<dbReference type="InterPro" id="IPR000048">
    <property type="entry name" value="IQ_motif_EF-hand-BS"/>
</dbReference>
<dbReference type="GO" id="GO:0051015">
    <property type="term" value="F:actin filament binding"/>
    <property type="evidence" value="ECO:0007669"/>
    <property type="project" value="TreeGrafter"/>
</dbReference>
<dbReference type="InterPro" id="IPR008936">
    <property type="entry name" value="Rho_GTPase_activation_prot"/>
</dbReference>
<evidence type="ECO:0000256" key="11">
    <source>
        <dbReference type="ARBA" id="ARBA00023329"/>
    </source>
</evidence>
<dbReference type="InterPro" id="IPR022775">
    <property type="entry name" value="AP_mu_sigma_su"/>
</dbReference>
<dbReference type="InterPro" id="IPR011012">
    <property type="entry name" value="Longin-like_dom_sf"/>
</dbReference>
<evidence type="ECO:0000256" key="14">
    <source>
        <dbReference type="SAM" id="MobiDB-lite"/>
    </source>
</evidence>
<keyword evidence="7" id="KW-0931">ER-Golgi transport</keyword>
<dbReference type="GO" id="GO:0016192">
    <property type="term" value="P:vesicle-mediated transport"/>
    <property type="evidence" value="ECO:0007669"/>
    <property type="project" value="UniProtKB-KW"/>
</dbReference>
<gene>
    <name evidence="17" type="primary">IQG1</name>
    <name evidence="17" type="ORF">MNAN1_003251</name>
</gene>
<dbReference type="SMART" id="SM00015">
    <property type="entry name" value="IQ"/>
    <property type="match status" value="8"/>
</dbReference>
<comment type="subunit">
    <text evidence="4">Oligomeric complex that consists of at least the alpha, beta, beta', gamma, delta, epsilon and zeta subunits.</text>
</comment>
<evidence type="ECO:0000259" key="16">
    <source>
        <dbReference type="PROSITE" id="PS50021"/>
    </source>
</evidence>
<comment type="function">
    <text evidence="12">The coatomer is a cytosolic protein complex that binds to dilysine motifs and reversibly associates with Golgi non-clathrin-coated vesicles, which further mediate biosynthetic protein transport from the ER, via the Golgi up to the trans Golgi network. Coatomer complex is required for budding from Golgi membranes, and is essential for the retrograde Golgi-to-ER transport of dilysine-tagged proteins. The zeta subunit may be involved in regulating the coat assembly and, hence, the rate of biosynthetic protein transport due to its association-dissociation properties with the coatomer complex.</text>
</comment>
<keyword evidence="11" id="KW-0968">Cytoplasmic vesicle</keyword>
<organism evidence="17 18">
    <name type="scientific">Malassezia nana</name>
    <dbReference type="NCBI Taxonomy" id="180528"/>
    <lineage>
        <taxon>Eukaryota</taxon>
        <taxon>Fungi</taxon>
        <taxon>Dikarya</taxon>
        <taxon>Basidiomycota</taxon>
        <taxon>Ustilaginomycotina</taxon>
        <taxon>Malasseziomycetes</taxon>
        <taxon>Malasseziales</taxon>
        <taxon>Malasseziaceae</taxon>
        <taxon>Malassezia</taxon>
    </lineage>
</organism>
<dbReference type="SUPFAM" id="SSF64356">
    <property type="entry name" value="SNARE-like"/>
    <property type="match status" value="1"/>
</dbReference>
<evidence type="ECO:0000256" key="1">
    <source>
        <dbReference type="ARBA" id="ARBA00004255"/>
    </source>
</evidence>
<evidence type="ECO:0000256" key="12">
    <source>
        <dbReference type="ARBA" id="ARBA00045555"/>
    </source>
</evidence>
<accession>A0AAF0EP06</accession>
<keyword evidence="10" id="KW-0472">Membrane</keyword>
<evidence type="ECO:0000259" key="15">
    <source>
        <dbReference type="PROSITE" id="PS50018"/>
    </source>
</evidence>
<evidence type="ECO:0000256" key="4">
    <source>
        <dbReference type="ARBA" id="ARBA00011775"/>
    </source>
</evidence>
<evidence type="ECO:0000256" key="9">
    <source>
        <dbReference type="ARBA" id="ARBA00023034"/>
    </source>
</evidence>
<name>A0AAF0EP06_9BASI</name>
<dbReference type="SMART" id="SM00033">
    <property type="entry name" value="CH"/>
    <property type="match status" value="1"/>
</dbReference>
<dbReference type="SMART" id="SM00323">
    <property type="entry name" value="RasGAP"/>
    <property type="match status" value="1"/>
</dbReference>
<evidence type="ECO:0000313" key="17">
    <source>
        <dbReference type="EMBL" id="WFD28244.1"/>
    </source>
</evidence>
<dbReference type="SUPFAM" id="SSF48350">
    <property type="entry name" value="GTPase activation domain, GAP"/>
    <property type="match status" value="1"/>
</dbReference>
<evidence type="ECO:0000256" key="7">
    <source>
        <dbReference type="ARBA" id="ARBA00022892"/>
    </source>
</evidence>
<dbReference type="GO" id="GO:1903479">
    <property type="term" value="P:mitotic actomyosin contractile ring assembly actin filament organization"/>
    <property type="evidence" value="ECO:0007669"/>
    <property type="project" value="TreeGrafter"/>
</dbReference>
<evidence type="ECO:0000256" key="8">
    <source>
        <dbReference type="ARBA" id="ARBA00022927"/>
    </source>
</evidence>
<dbReference type="Pfam" id="PF01217">
    <property type="entry name" value="Clat_adaptor_s"/>
    <property type="match status" value="1"/>
</dbReference>
<feature type="compositionally biased region" description="Polar residues" evidence="14">
    <location>
        <begin position="250"/>
        <end position="260"/>
    </location>
</feature>
<keyword evidence="6" id="KW-0963">Cytoplasm</keyword>
<evidence type="ECO:0000313" key="18">
    <source>
        <dbReference type="Proteomes" id="UP001213623"/>
    </source>
</evidence>
<dbReference type="FunFam" id="3.30.450.60:FF:000013">
    <property type="entry name" value="Coatomer subunit zeta"/>
    <property type="match status" value="1"/>
</dbReference>
<dbReference type="Gene3D" id="1.10.506.10">
    <property type="entry name" value="GTPase Activation - p120gap, domain 1"/>
    <property type="match status" value="1"/>
</dbReference>
<comment type="similarity">
    <text evidence="3">Belongs to the adaptor complexes small subunit family.</text>
</comment>
<dbReference type="Gene3D" id="3.30.450.60">
    <property type="match status" value="1"/>
</dbReference>